<accession>A0ABD1WNH8</accession>
<dbReference type="EMBL" id="JBFOLJ010000003">
    <property type="protein sequence ID" value="KAL2550298.1"/>
    <property type="molecule type" value="Genomic_DNA"/>
</dbReference>
<evidence type="ECO:0000313" key="1">
    <source>
        <dbReference type="EMBL" id="KAL2550298.1"/>
    </source>
</evidence>
<gene>
    <name evidence="1" type="ORF">Fot_11828</name>
</gene>
<organism evidence="1 2">
    <name type="scientific">Forsythia ovata</name>
    <dbReference type="NCBI Taxonomy" id="205694"/>
    <lineage>
        <taxon>Eukaryota</taxon>
        <taxon>Viridiplantae</taxon>
        <taxon>Streptophyta</taxon>
        <taxon>Embryophyta</taxon>
        <taxon>Tracheophyta</taxon>
        <taxon>Spermatophyta</taxon>
        <taxon>Magnoliopsida</taxon>
        <taxon>eudicotyledons</taxon>
        <taxon>Gunneridae</taxon>
        <taxon>Pentapetalae</taxon>
        <taxon>asterids</taxon>
        <taxon>lamiids</taxon>
        <taxon>Lamiales</taxon>
        <taxon>Oleaceae</taxon>
        <taxon>Forsythieae</taxon>
        <taxon>Forsythia</taxon>
    </lineage>
</organism>
<dbReference type="Proteomes" id="UP001604277">
    <property type="component" value="Unassembled WGS sequence"/>
</dbReference>
<reference evidence="2" key="1">
    <citation type="submission" date="2024-07" db="EMBL/GenBank/DDBJ databases">
        <title>Two chromosome-level genome assemblies of Korean endemic species Abeliophyllum distichum and Forsythia ovata (Oleaceae).</title>
        <authorList>
            <person name="Jang H."/>
        </authorList>
    </citation>
    <scope>NUCLEOTIDE SEQUENCE [LARGE SCALE GENOMIC DNA]</scope>
</reference>
<dbReference type="AlphaFoldDB" id="A0ABD1WNH8"/>
<evidence type="ECO:0000313" key="2">
    <source>
        <dbReference type="Proteomes" id="UP001604277"/>
    </source>
</evidence>
<protein>
    <submittedName>
        <fullName evidence="1">Uncharacterized protein</fullName>
    </submittedName>
</protein>
<sequence>MVVGGAKVSAILMWPVMPRVVGDAAKQIVVEVQTAADTSNPVVDGMVRIRGMLAMQDLKMDISVQGIMIIQKNRVRCKDENGNIYSVDENDKLGHKIDPNLL</sequence>
<comment type="caution">
    <text evidence="1">The sequence shown here is derived from an EMBL/GenBank/DDBJ whole genome shotgun (WGS) entry which is preliminary data.</text>
</comment>
<name>A0ABD1WNH8_9LAMI</name>
<proteinExistence type="predicted"/>
<keyword evidence="2" id="KW-1185">Reference proteome</keyword>